<accession>A0A0P1AH05</accession>
<sequence length="167" mass="17480">MVFHITGMQVASTAAVCVNAEVQGAVTIGAQCAVHPGACLRSTTGSIVLGERCFVEDGAILVNDTAEVMKIGFDNLFESGCIVQSHSIGNGNLFEPKARTLAGSVIGDNCVIGSGVVVTAGEHVPDNSILVAVQIPQGGTRRILAIPVRWNAYLMSVATWDFATCWF</sequence>
<evidence type="ECO:0000256" key="1">
    <source>
        <dbReference type="ARBA" id="ARBA00004245"/>
    </source>
</evidence>
<protein>
    <recommendedName>
        <fullName evidence="3">Dynactin subunit 6</fullName>
    </recommendedName>
</protein>
<evidence type="ECO:0000313" key="7">
    <source>
        <dbReference type="EMBL" id="CEG39893.1"/>
    </source>
</evidence>
<keyword evidence="8" id="KW-1185">Reference proteome</keyword>
<keyword evidence="4" id="KW-0963">Cytoplasm</keyword>
<dbReference type="RefSeq" id="XP_024576262.1">
    <property type="nucleotide sequence ID" value="XM_024725490.1"/>
</dbReference>
<dbReference type="GO" id="GO:0005869">
    <property type="term" value="C:dynactin complex"/>
    <property type="evidence" value="ECO:0007669"/>
    <property type="project" value="InterPro"/>
</dbReference>
<reference evidence="8" key="1">
    <citation type="submission" date="2014-09" db="EMBL/GenBank/DDBJ databases">
        <authorList>
            <person name="Sharma Rahul"/>
            <person name="Thines Marco"/>
        </authorList>
    </citation>
    <scope>NUCLEOTIDE SEQUENCE [LARGE SCALE GENOMIC DNA]</scope>
</reference>
<evidence type="ECO:0000256" key="2">
    <source>
        <dbReference type="ARBA" id="ARBA00007719"/>
    </source>
</evidence>
<evidence type="ECO:0000256" key="5">
    <source>
        <dbReference type="ARBA" id="ARBA00023212"/>
    </source>
</evidence>
<dbReference type="GO" id="GO:0007052">
    <property type="term" value="P:mitotic spindle organization"/>
    <property type="evidence" value="ECO:0007669"/>
    <property type="project" value="TreeGrafter"/>
</dbReference>
<name>A0A0P1AH05_PLAHL</name>
<evidence type="ECO:0000256" key="6">
    <source>
        <dbReference type="ARBA" id="ARBA00034687"/>
    </source>
</evidence>
<evidence type="ECO:0000256" key="3">
    <source>
        <dbReference type="ARBA" id="ARBA00016573"/>
    </source>
</evidence>
<evidence type="ECO:0000313" key="8">
    <source>
        <dbReference type="Proteomes" id="UP000054928"/>
    </source>
</evidence>
<dbReference type="GeneID" id="36405176"/>
<dbReference type="PANTHER" id="PTHR13072:SF0">
    <property type="entry name" value="DYNACTIN SUBUNIT 6"/>
    <property type="match status" value="1"/>
</dbReference>
<dbReference type="PANTHER" id="PTHR13072">
    <property type="entry name" value="DYNACTIN 6"/>
    <property type="match status" value="1"/>
</dbReference>
<evidence type="ECO:0000256" key="4">
    <source>
        <dbReference type="ARBA" id="ARBA00022490"/>
    </source>
</evidence>
<dbReference type="STRING" id="4781.A0A0P1AH05"/>
<proteinExistence type="inferred from homology"/>
<comment type="similarity">
    <text evidence="2">Belongs to the dynactin subunits 5/6 family. Dynactin subunit 6 subfamily.</text>
</comment>
<dbReference type="AlphaFoldDB" id="A0A0P1AH05"/>
<comment type="subcellular location">
    <subcellularLocation>
        <location evidence="1">Cytoplasm</location>
        <location evidence="1">Cytoskeleton</location>
    </subcellularLocation>
</comment>
<dbReference type="OMA" id="RCQVGPN"/>
<dbReference type="InterPro" id="IPR027777">
    <property type="entry name" value="DCTN6"/>
</dbReference>
<dbReference type="OrthoDB" id="2355at2759"/>
<keyword evidence="5" id="KW-0206">Cytoskeleton</keyword>
<dbReference type="Pfam" id="PF00132">
    <property type="entry name" value="Hexapep"/>
    <property type="match status" value="1"/>
</dbReference>
<dbReference type="GO" id="GO:0070840">
    <property type="term" value="F:dynein complex binding"/>
    <property type="evidence" value="ECO:0007669"/>
    <property type="project" value="TreeGrafter"/>
</dbReference>
<dbReference type="InterPro" id="IPR011004">
    <property type="entry name" value="Trimer_LpxA-like_sf"/>
</dbReference>
<dbReference type="InterPro" id="IPR001451">
    <property type="entry name" value="Hexapep"/>
</dbReference>
<organism evidence="7 8">
    <name type="scientific">Plasmopara halstedii</name>
    <name type="common">Downy mildew of sunflower</name>
    <dbReference type="NCBI Taxonomy" id="4781"/>
    <lineage>
        <taxon>Eukaryota</taxon>
        <taxon>Sar</taxon>
        <taxon>Stramenopiles</taxon>
        <taxon>Oomycota</taxon>
        <taxon>Peronosporomycetes</taxon>
        <taxon>Peronosporales</taxon>
        <taxon>Peronosporaceae</taxon>
        <taxon>Plasmopara</taxon>
    </lineage>
</organism>
<dbReference type="Gene3D" id="2.160.10.10">
    <property type="entry name" value="Hexapeptide repeat proteins"/>
    <property type="match status" value="1"/>
</dbReference>
<dbReference type="Proteomes" id="UP000054928">
    <property type="component" value="Unassembled WGS sequence"/>
</dbReference>
<comment type="function">
    <text evidence="6">Part of the dynactin complex that activates the molecular motor dynein for ultra-processive transport along microtubules.</text>
</comment>
<dbReference type="EMBL" id="CCYD01000442">
    <property type="protein sequence ID" value="CEG39893.1"/>
    <property type="molecule type" value="Genomic_DNA"/>
</dbReference>
<dbReference type="SUPFAM" id="SSF51161">
    <property type="entry name" value="Trimeric LpxA-like enzymes"/>
    <property type="match status" value="1"/>
</dbReference>